<dbReference type="AlphaFoldDB" id="A0A848N1U7"/>
<feature type="domain" description="YDG" evidence="1">
    <location>
        <begin position="6"/>
        <end position="148"/>
    </location>
</feature>
<dbReference type="Pfam" id="PF02182">
    <property type="entry name" value="SAD_SRA"/>
    <property type="match status" value="1"/>
</dbReference>
<keyword evidence="2" id="KW-0255">Endonuclease</keyword>
<keyword evidence="2" id="KW-0378">Hydrolase</keyword>
<gene>
    <name evidence="2" type="ORF">HIO71_00810</name>
</gene>
<dbReference type="InterPro" id="IPR015947">
    <property type="entry name" value="PUA-like_sf"/>
</dbReference>
<dbReference type="Gene3D" id="1.10.30.50">
    <property type="match status" value="1"/>
</dbReference>
<dbReference type="PROSITE" id="PS51015">
    <property type="entry name" value="YDG"/>
    <property type="match status" value="1"/>
</dbReference>
<dbReference type="InterPro" id="IPR003105">
    <property type="entry name" value="SRA_YDG"/>
</dbReference>
<dbReference type="Proteomes" id="UP000548067">
    <property type="component" value="Unassembled WGS sequence"/>
</dbReference>
<dbReference type="SMART" id="SM00507">
    <property type="entry name" value="HNHc"/>
    <property type="match status" value="1"/>
</dbReference>
<dbReference type="Pfam" id="PF13391">
    <property type="entry name" value="HNH_2"/>
    <property type="match status" value="1"/>
</dbReference>
<dbReference type="CDD" id="cd00085">
    <property type="entry name" value="HNHc"/>
    <property type="match status" value="1"/>
</dbReference>
<protein>
    <submittedName>
        <fullName evidence="2">HNH endonuclease</fullName>
    </submittedName>
</protein>
<name>A0A848N1U7_9FLAO</name>
<dbReference type="InterPro" id="IPR045134">
    <property type="entry name" value="UHRF1/2-like"/>
</dbReference>
<evidence type="ECO:0000313" key="3">
    <source>
        <dbReference type="Proteomes" id="UP000548067"/>
    </source>
</evidence>
<sequence>MSKTFGNIIGTFEGDIFENRSALSMANIHRPLQAGISGTEKEGSDSIVISGGYEDDEDLGDIIIYTGHGGRSNGSKLQVADQTLTRGNKALAISCENQLPVRVIRGSNRYSDFAPTIGYRYDGLYLITEYWHEIGKSGFIIWRFRLEKIIDEKNFEVLKSNNIISEPESNYSNTNRRQYVVNRIIRETKTAQFIKQLYNDTCQICGIQIKGAVSTYSEAAHIKSLGKPHNGPDTKENIICLCPNHHKMFDLGIISIDENFNVLGLEDHKLTVNSKHNIDLDFIKYHNEHHYKK</sequence>
<dbReference type="GO" id="GO:0044027">
    <property type="term" value="P:negative regulation of gene expression via chromosomal CpG island methylation"/>
    <property type="evidence" value="ECO:0007669"/>
    <property type="project" value="TreeGrafter"/>
</dbReference>
<accession>A0A848N1U7</accession>
<dbReference type="InterPro" id="IPR003615">
    <property type="entry name" value="HNH_nuc"/>
</dbReference>
<proteinExistence type="predicted"/>
<dbReference type="EMBL" id="JABCJF010000001">
    <property type="protein sequence ID" value="NMR32738.1"/>
    <property type="molecule type" value="Genomic_DNA"/>
</dbReference>
<dbReference type="GO" id="GO:0061630">
    <property type="term" value="F:ubiquitin protein ligase activity"/>
    <property type="evidence" value="ECO:0007669"/>
    <property type="project" value="TreeGrafter"/>
</dbReference>
<evidence type="ECO:0000313" key="2">
    <source>
        <dbReference type="EMBL" id="NMR32738.1"/>
    </source>
</evidence>
<dbReference type="GO" id="GO:0004519">
    <property type="term" value="F:endonuclease activity"/>
    <property type="evidence" value="ECO:0007669"/>
    <property type="project" value="UniProtKB-KW"/>
</dbReference>
<dbReference type="SUPFAM" id="SSF88697">
    <property type="entry name" value="PUA domain-like"/>
    <property type="match status" value="1"/>
</dbReference>
<dbReference type="PANTHER" id="PTHR14140:SF27">
    <property type="entry name" value="OS04G0289800 PROTEIN"/>
    <property type="match status" value="1"/>
</dbReference>
<dbReference type="Gene3D" id="2.30.280.10">
    <property type="entry name" value="SRA-YDG"/>
    <property type="match status" value="1"/>
</dbReference>
<reference evidence="2 3" key="1">
    <citation type="submission" date="2020-04" db="EMBL/GenBank/DDBJ databases">
        <title>Genome analysis and antimicrobial resistance characteristics of Chryseobacterium aquaticum isolated from farmed salmonids.</title>
        <authorList>
            <person name="Saticioglu I.B."/>
            <person name="Duman M."/>
            <person name="Altun S."/>
        </authorList>
    </citation>
    <scope>NUCLEOTIDE SEQUENCE [LARGE SCALE GENOMIC DNA]</scope>
    <source>
        <strain evidence="2 3">C-174</strain>
    </source>
</reference>
<evidence type="ECO:0000259" key="1">
    <source>
        <dbReference type="PROSITE" id="PS51015"/>
    </source>
</evidence>
<dbReference type="SMART" id="SM00466">
    <property type="entry name" value="SRA"/>
    <property type="match status" value="1"/>
</dbReference>
<organism evidence="2 3">
    <name type="scientific">Chryseobacterium aquaticum</name>
    <dbReference type="NCBI Taxonomy" id="452084"/>
    <lineage>
        <taxon>Bacteria</taxon>
        <taxon>Pseudomonadati</taxon>
        <taxon>Bacteroidota</taxon>
        <taxon>Flavobacteriia</taxon>
        <taxon>Flavobacteriales</taxon>
        <taxon>Weeksellaceae</taxon>
        <taxon>Chryseobacterium group</taxon>
        <taxon>Chryseobacterium</taxon>
    </lineage>
</organism>
<dbReference type="RefSeq" id="WP_169319954.1">
    <property type="nucleotide sequence ID" value="NZ_JABCJF010000001.1"/>
</dbReference>
<dbReference type="PANTHER" id="PTHR14140">
    <property type="entry name" value="E3 UBIQUITIN-PROTEIN LIGASE UHRF-RELATED"/>
    <property type="match status" value="1"/>
</dbReference>
<dbReference type="GO" id="GO:0016567">
    <property type="term" value="P:protein ubiquitination"/>
    <property type="evidence" value="ECO:0007669"/>
    <property type="project" value="TreeGrafter"/>
</dbReference>
<dbReference type="InterPro" id="IPR036987">
    <property type="entry name" value="SRA-YDG_sf"/>
</dbReference>
<comment type="caution">
    <text evidence="2">The sequence shown here is derived from an EMBL/GenBank/DDBJ whole genome shotgun (WGS) entry which is preliminary data.</text>
</comment>
<keyword evidence="2" id="KW-0540">Nuclease</keyword>